<dbReference type="InterPro" id="IPR024370">
    <property type="entry name" value="PBP_domain"/>
</dbReference>
<proteinExistence type="predicted"/>
<keyword evidence="5" id="KW-1185">Reference proteome</keyword>
<dbReference type="Pfam" id="PF12849">
    <property type="entry name" value="PBP_like_2"/>
    <property type="match status" value="1"/>
</dbReference>
<keyword evidence="1 2" id="KW-0732">Signal</keyword>
<evidence type="ECO:0000259" key="3">
    <source>
        <dbReference type="Pfam" id="PF12849"/>
    </source>
</evidence>
<accession>A0A1G5IWW5</accession>
<dbReference type="SUPFAM" id="SSF53850">
    <property type="entry name" value="Periplasmic binding protein-like II"/>
    <property type="match status" value="1"/>
</dbReference>
<gene>
    <name evidence="4" type="ORF">SAMN05216233_122116</name>
</gene>
<name>A0A1G5IWW5_9BACT</name>
<dbReference type="RefSeq" id="WP_092214465.1">
    <property type="nucleotide sequence ID" value="NZ_FMUX01000022.1"/>
</dbReference>
<evidence type="ECO:0000256" key="1">
    <source>
        <dbReference type="ARBA" id="ARBA00022729"/>
    </source>
</evidence>
<dbReference type="PANTHER" id="PTHR30570:SF1">
    <property type="entry name" value="PHOSPHATE-BINDING PROTEIN PSTS"/>
    <property type="match status" value="1"/>
</dbReference>
<sequence length="264" mass="28635">MSPRRKGLFALLIALSLALPHAVSAQGTVNASCSSQIAEAFGRTVLDDFKQTTGLNVTLHVFSSQVSVNRLKNGFCELAASALKLSADDRKLGLVAIPICKDPMVVIACKEITVSDLSLTQVRRLFSGHITNWKEAGGPDLPVRIITPVKETAAYVNFVRQAMGASQVKFDYQAARSSSAVEAVSHIPGAISFATRSVVTKFNNVKMFTIDGLEPGSKEYPYMQTFSLVTRGQPSGVVREVLNYSLSEKARENMKRRGLTPLID</sequence>
<evidence type="ECO:0000313" key="4">
    <source>
        <dbReference type="EMBL" id="SCY80595.1"/>
    </source>
</evidence>
<dbReference type="OrthoDB" id="9783488at2"/>
<dbReference type="PANTHER" id="PTHR30570">
    <property type="entry name" value="PERIPLASMIC PHOSPHATE BINDING COMPONENT OF PHOSPHATE ABC TRANSPORTER"/>
    <property type="match status" value="1"/>
</dbReference>
<dbReference type="AlphaFoldDB" id="A0A1G5IWW5"/>
<dbReference type="InterPro" id="IPR050811">
    <property type="entry name" value="Phosphate_ABC_transporter"/>
</dbReference>
<feature type="chain" id="PRO_5011585336" evidence="2">
    <location>
        <begin position="26"/>
        <end position="264"/>
    </location>
</feature>
<feature type="domain" description="PBP" evidence="3">
    <location>
        <begin position="25"/>
        <end position="248"/>
    </location>
</feature>
<dbReference type="STRING" id="419481.SAMN05216233_122116"/>
<protein>
    <submittedName>
        <fullName evidence="4">ABC-type phosphate transport system, substrate-binding protein</fullName>
    </submittedName>
</protein>
<dbReference type="Proteomes" id="UP000198870">
    <property type="component" value="Unassembled WGS sequence"/>
</dbReference>
<reference evidence="4 5" key="1">
    <citation type="submission" date="2016-10" db="EMBL/GenBank/DDBJ databases">
        <authorList>
            <person name="de Groot N.N."/>
        </authorList>
    </citation>
    <scope>NUCLEOTIDE SEQUENCE [LARGE SCALE GENOMIC DNA]</scope>
    <source>
        <strain evidence="4 5">AA1</strain>
    </source>
</reference>
<dbReference type="EMBL" id="FMUX01000022">
    <property type="protein sequence ID" value="SCY80595.1"/>
    <property type="molecule type" value="Genomic_DNA"/>
</dbReference>
<dbReference type="Gene3D" id="3.40.190.10">
    <property type="entry name" value="Periplasmic binding protein-like II"/>
    <property type="match status" value="2"/>
</dbReference>
<evidence type="ECO:0000256" key="2">
    <source>
        <dbReference type="SAM" id="SignalP"/>
    </source>
</evidence>
<organism evidence="4 5">
    <name type="scientific">Desulfoluna spongiiphila</name>
    <dbReference type="NCBI Taxonomy" id="419481"/>
    <lineage>
        <taxon>Bacteria</taxon>
        <taxon>Pseudomonadati</taxon>
        <taxon>Thermodesulfobacteriota</taxon>
        <taxon>Desulfobacteria</taxon>
        <taxon>Desulfobacterales</taxon>
        <taxon>Desulfolunaceae</taxon>
        <taxon>Desulfoluna</taxon>
    </lineage>
</organism>
<evidence type="ECO:0000313" key="5">
    <source>
        <dbReference type="Proteomes" id="UP000198870"/>
    </source>
</evidence>
<feature type="signal peptide" evidence="2">
    <location>
        <begin position="1"/>
        <end position="25"/>
    </location>
</feature>